<dbReference type="Proteomes" id="UP001652445">
    <property type="component" value="Unassembled WGS sequence"/>
</dbReference>
<accession>A0ABT2UT95</accession>
<dbReference type="Pfam" id="PF10752">
    <property type="entry name" value="DUF2533"/>
    <property type="match status" value="1"/>
</dbReference>
<protein>
    <submittedName>
        <fullName evidence="1">YpbS family protein</fullName>
    </submittedName>
</protein>
<organism evidence="1 2">
    <name type="scientific">Paenibacillus baimaensis</name>
    <dbReference type="NCBI Taxonomy" id="2982185"/>
    <lineage>
        <taxon>Bacteria</taxon>
        <taxon>Bacillati</taxon>
        <taxon>Bacillota</taxon>
        <taxon>Bacilli</taxon>
        <taxon>Bacillales</taxon>
        <taxon>Paenibacillaceae</taxon>
        <taxon>Paenibacillus</taxon>
    </lineage>
</organism>
<reference evidence="1 2" key="1">
    <citation type="submission" date="2022-09" db="EMBL/GenBank/DDBJ databases">
        <authorList>
            <person name="Han X.L."/>
            <person name="Wang Q."/>
            <person name="Lu T."/>
        </authorList>
    </citation>
    <scope>NUCLEOTIDE SEQUENCE [LARGE SCALE GENOMIC DNA]</scope>
    <source>
        <strain evidence="1 2">WQ 127069</strain>
    </source>
</reference>
<evidence type="ECO:0000313" key="2">
    <source>
        <dbReference type="Proteomes" id="UP001652445"/>
    </source>
</evidence>
<dbReference type="RefSeq" id="WP_262688507.1">
    <property type="nucleotide sequence ID" value="NZ_JAOQIO010000124.1"/>
</dbReference>
<keyword evidence="2" id="KW-1185">Reference proteome</keyword>
<dbReference type="EMBL" id="JAOQIO010000124">
    <property type="protein sequence ID" value="MCU6797782.1"/>
    <property type="molecule type" value="Genomic_DNA"/>
</dbReference>
<proteinExistence type="predicted"/>
<dbReference type="InterPro" id="IPR019688">
    <property type="entry name" value="DUF2533"/>
</dbReference>
<sequence>MSVHEAITSHTQKMHAHLEVFQVLDLKREQAIDQAVAQYAAGEAFTVDEINRYAVAINEHAKHGISPTRTYITKDMLIEYVQRSRR</sequence>
<comment type="caution">
    <text evidence="1">The sequence shown here is derived from an EMBL/GenBank/DDBJ whole genome shotgun (WGS) entry which is preliminary data.</text>
</comment>
<gene>
    <name evidence="1" type="ORF">OB236_37240</name>
</gene>
<evidence type="ECO:0000313" key="1">
    <source>
        <dbReference type="EMBL" id="MCU6797782.1"/>
    </source>
</evidence>
<name>A0ABT2UT95_9BACL</name>